<dbReference type="InterPro" id="IPR041373">
    <property type="entry name" value="RT_RNaseH"/>
</dbReference>
<dbReference type="InterPro" id="IPR036397">
    <property type="entry name" value="RNaseH_sf"/>
</dbReference>
<keyword evidence="3" id="KW-0548">Nucleotidyltransferase</keyword>
<dbReference type="EMBL" id="BMAU01021359">
    <property type="protein sequence ID" value="GFY22275.1"/>
    <property type="molecule type" value="Genomic_DNA"/>
</dbReference>
<keyword evidence="7" id="KW-0695">RNA-directed DNA polymerase</keyword>
<dbReference type="InterPro" id="IPR041588">
    <property type="entry name" value="Integrase_H2C2"/>
</dbReference>
<reference evidence="10" key="1">
    <citation type="submission" date="2020-08" db="EMBL/GenBank/DDBJ databases">
        <title>Multicomponent nature underlies the extraordinary mechanical properties of spider dragline silk.</title>
        <authorList>
            <person name="Kono N."/>
            <person name="Nakamura H."/>
            <person name="Mori M."/>
            <person name="Yoshida Y."/>
            <person name="Ohtoshi R."/>
            <person name="Malay A.D."/>
            <person name="Moran D.A.P."/>
            <person name="Tomita M."/>
            <person name="Numata K."/>
            <person name="Arakawa K."/>
        </authorList>
    </citation>
    <scope>NUCLEOTIDE SEQUENCE</scope>
</reference>
<evidence type="ECO:0000256" key="6">
    <source>
        <dbReference type="ARBA" id="ARBA00022801"/>
    </source>
</evidence>
<dbReference type="Proteomes" id="UP000887159">
    <property type="component" value="Unassembled WGS sequence"/>
</dbReference>
<gene>
    <name evidence="10" type="primary">Tf2-6</name>
    <name evidence="10" type="ORF">TNCV_3299181</name>
</gene>
<dbReference type="InterPro" id="IPR050951">
    <property type="entry name" value="Retrovirus_Pol_polyprotein"/>
</dbReference>
<keyword evidence="4" id="KW-0540">Nuclease</keyword>
<dbReference type="Pfam" id="PF00078">
    <property type="entry name" value="RVT_1"/>
    <property type="match status" value="1"/>
</dbReference>
<name>A0A8X7B7A7_TRICX</name>
<dbReference type="GO" id="GO:0003676">
    <property type="term" value="F:nucleic acid binding"/>
    <property type="evidence" value="ECO:0007669"/>
    <property type="project" value="InterPro"/>
</dbReference>
<dbReference type="Gene3D" id="3.30.420.10">
    <property type="entry name" value="Ribonuclease H-like superfamily/Ribonuclease H"/>
    <property type="match status" value="1"/>
</dbReference>
<dbReference type="EC" id="2.7.7.49" evidence="1"/>
<evidence type="ECO:0000259" key="8">
    <source>
        <dbReference type="PROSITE" id="PS50878"/>
    </source>
</evidence>
<protein>
    <recommendedName>
        <fullName evidence="1">RNA-directed DNA polymerase</fullName>
        <ecNumber evidence="1">2.7.7.49</ecNumber>
    </recommendedName>
</protein>
<dbReference type="GO" id="GO:0004519">
    <property type="term" value="F:endonuclease activity"/>
    <property type="evidence" value="ECO:0007669"/>
    <property type="project" value="UniProtKB-KW"/>
</dbReference>
<dbReference type="Pfam" id="PF17921">
    <property type="entry name" value="Integrase_H2C2"/>
    <property type="match status" value="1"/>
</dbReference>
<dbReference type="GO" id="GO:0003964">
    <property type="term" value="F:RNA-directed DNA polymerase activity"/>
    <property type="evidence" value="ECO:0007669"/>
    <property type="project" value="UniProtKB-KW"/>
</dbReference>
<dbReference type="InterPro" id="IPR000477">
    <property type="entry name" value="RT_dom"/>
</dbReference>
<dbReference type="AlphaFoldDB" id="A0A8X7B7A7"/>
<dbReference type="CDD" id="cd09274">
    <property type="entry name" value="RNase_HI_RT_Ty3"/>
    <property type="match status" value="1"/>
</dbReference>
<dbReference type="PANTHER" id="PTHR37984:SF5">
    <property type="entry name" value="PROTEIN NYNRIN-LIKE"/>
    <property type="match status" value="1"/>
</dbReference>
<comment type="caution">
    <text evidence="10">The sequence shown here is derived from an EMBL/GenBank/DDBJ whole genome shotgun (WGS) entry which is preliminary data.</text>
</comment>
<dbReference type="InterPro" id="IPR043128">
    <property type="entry name" value="Rev_trsase/Diguanyl_cyclase"/>
</dbReference>
<keyword evidence="11" id="KW-1185">Reference proteome</keyword>
<dbReference type="FunFam" id="3.10.20.370:FF:000001">
    <property type="entry name" value="Retrovirus-related Pol polyprotein from transposon 17.6-like protein"/>
    <property type="match status" value="1"/>
</dbReference>
<dbReference type="InterPro" id="IPR043502">
    <property type="entry name" value="DNA/RNA_pol_sf"/>
</dbReference>
<dbReference type="SUPFAM" id="SSF53098">
    <property type="entry name" value="Ribonuclease H-like"/>
    <property type="match status" value="1"/>
</dbReference>
<dbReference type="Gene3D" id="3.30.70.270">
    <property type="match status" value="2"/>
</dbReference>
<dbReference type="Gene3D" id="1.10.340.70">
    <property type="match status" value="1"/>
</dbReference>
<evidence type="ECO:0000256" key="5">
    <source>
        <dbReference type="ARBA" id="ARBA00022759"/>
    </source>
</evidence>
<keyword evidence="5" id="KW-0255">Endonuclease</keyword>
<dbReference type="GO" id="GO:0015074">
    <property type="term" value="P:DNA integration"/>
    <property type="evidence" value="ECO:0007669"/>
    <property type="project" value="InterPro"/>
</dbReference>
<dbReference type="PROSITE" id="PS50878">
    <property type="entry name" value="RT_POL"/>
    <property type="match status" value="1"/>
</dbReference>
<dbReference type="SUPFAM" id="SSF56672">
    <property type="entry name" value="DNA/RNA polymerases"/>
    <property type="match status" value="1"/>
</dbReference>
<feature type="domain" description="Integrase catalytic" evidence="9">
    <location>
        <begin position="392"/>
        <end position="550"/>
    </location>
</feature>
<dbReference type="PANTHER" id="PTHR37984">
    <property type="entry name" value="PROTEIN CBG26694"/>
    <property type="match status" value="1"/>
</dbReference>
<evidence type="ECO:0000256" key="2">
    <source>
        <dbReference type="ARBA" id="ARBA00022679"/>
    </source>
</evidence>
<keyword evidence="6" id="KW-0378">Hydrolase</keyword>
<accession>A0A8X7B7A7</accession>
<evidence type="ECO:0000256" key="7">
    <source>
        <dbReference type="ARBA" id="ARBA00022918"/>
    </source>
</evidence>
<evidence type="ECO:0000313" key="10">
    <source>
        <dbReference type="EMBL" id="GFY22275.1"/>
    </source>
</evidence>
<evidence type="ECO:0000313" key="11">
    <source>
        <dbReference type="Proteomes" id="UP000887159"/>
    </source>
</evidence>
<dbReference type="Pfam" id="PF00665">
    <property type="entry name" value="rve"/>
    <property type="match status" value="1"/>
</dbReference>
<sequence length="676" mass="78128">MDDVVIPAANESQALEYRKIVLQVACDYGLEINFKKCQFLHNTIEFLGHIIENGRLFPSPSKIKAVINYPDLKNIKDVRRFLGLTGYFRKFLPSYSTIAKPLSDLLRKDSLFQFYAEQQTAFQKLKYLFSQQPVLSIFNQNFSTEIHTDASIDGLGAVLLQKSIHDNQFHPVFYMSKKTSDHERKYTNFELEVLAVVKALKKFRIYVLGTSFKIITDCDALVKTLSKKELNPRIARWALYLQEFNYTIEHRTGSKMAHVNALSRPPHCILIQNSVHLQFLKAQQADDQITTIKTLLETTPHDNYIVKNKLLYKTVNGTDLLVVPDERQANIIKTAHERGYFAVLRTQDLVSKDFYIPRLKDKVEKCIQNCVTCILTNRKRGKQDGTLNQIEKNDLPLHTFHLDHLGPLATTSKKYKHVFAVIDAFSKFTWLYPTRSTNAAEVINRLENQRHVFGNPARIITDKGSAFTSSAFEDYCKKQNILHISITTGLPRSNGQIEKQNSTIISVLSKLSVDDPEKWYSHVPHLQEILNSTFQRNIKMTPFELLFGTKMKSCQDIEIVELLNDEITAQFQEQRDALRQDAKKQIYKVQDENRRTYNLRRRQAHKYQLHDLVAIKRTQFGPGLKLKQKYLGPYKVTKVKHNDTYDVEKCDFVDGPSKTSTCAEFMKLWPNQTNST</sequence>
<dbReference type="Pfam" id="PF17917">
    <property type="entry name" value="RT_RNaseH"/>
    <property type="match status" value="1"/>
</dbReference>
<evidence type="ECO:0000259" key="9">
    <source>
        <dbReference type="PROSITE" id="PS50994"/>
    </source>
</evidence>
<dbReference type="GO" id="GO:0016787">
    <property type="term" value="F:hydrolase activity"/>
    <property type="evidence" value="ECO:0007669"/>
    <property type="project" value="UniProtKB-KW"/>
</dbReference>
<dbReference type="PROSITE" id="PS50994">
    <property type="entry name" value="INTEGRASE"/>
    <property type="match status" value="1"/>
</dbReference>
<feature type="domain" description="Reverse transcriptase" evidence="8">
    <location>
        <begin position="1"/>
        <end position="51"/>
    </location>
</feature>
<dbReference type="InterPro" id="IPR001584">
    <property type="entry name" value="Integrase_cat-core"/>
</dbReference>
<evidence type="ECO:0000256" key="1">
    <source>
        <dbReference type="ARBA" id="ARBA00012493"/>
    </source>
</evidence>
<evidence type="ECO:0000256" key="4">
    <source>
        <dbReference type="ARBA" id="ARBA00022722"/>
    </source>
</evidence>
<proteinExistence type="predicted"/>
<dbReference type="InterPro" id="IPR012337">
    <property type="entry name" value="RNaseH-like_sf"/>
</dbReference>
<organism evidence="10 11">
    <name type="scientific">Trichonephila clavipes</name>
    <name type="common">Golden silk orbweaver</name>
    <name type="synonym">Nephila clavipes</name>
    <dbReference type="NCBI Taxonomy" id="2585209"/>
    <lineage>
        <taxon>Eukaryota</taxon>
        <taxon>Metazoa</taxon>
        <taxon>Ecdysozoa</taxon>
        <taxon>Arthropoda</taxon>
        <taxon>Chelicerata</taxon>
        <taxon>Arachnida</taxon>
        <taxon>Araneae</taxon>
        <taxon>Araneomorphae</taxon>
        <taxon>Entelegynae</taxon>
        <taxon>Araneoidea</taxon>
        <taxon>Nephilidae</taxon>
        <taxon>Trichonephila</taxon>
    </lineage>
</organism>
<dbReference type="FunFam" id="3.30.70.270:FF:000026">
    <property type="entry name" value="Transposon Ty3-G Gag-Pol polyprotein"/>
    <property type="match status" value="1"/>
</dbReference>
<keyword evidence="2" id="KW-0808">Transferase</keyword>
<dbReference type="GO" id="GO:0042575">
    <property type="term" value="C:DNA polymerase complex"/>
    <property type="evidence" value="ECO:0007669"/>
    <property type="project" value="UniProtKB-ARBA"/>
</dbReference>
<evidence type="ECO:0000256" key="3">
    <source>
        <dbReference type="ARBA" id="ARBA00022695"/>
    </source>
</evidence>